<reference evidence="2 3" key="1">
    <citation type="submission" date="2019-02" db="EMBL/GenBank/DDBJ databases">
        <title>Genome sequencing of the rare red list fungi Dentipellis fragilis.</title>
        <authorList>
            <person name="Buettner E."/>
            <person name="Kellner H."/>
        </authorList>
    </citation>
    <scope>NUCLEOTIDE SEQUENCE [LARGE SCALE GENOMIC DNA]</scope>
    <source>
        <strain evidence="2 3">DSM 105465</strain>
    </source>
</reference>
<accession>A0A4Y9XKE6</accession>
<name>A0A4Y9XKE6_9AGAM</name>
<dbReference type="AlphaFoldDB" id="A0A4Y9XKE6"/>
<dbReference type="EMBL" id="SEOQ01001981">
    <property type="protein sequence ID" value="TFY50142.1"/>
    <property type="molecule type" value="Genomic_DNA"/>
</dbReference>
<feature type="domain" description="DUF6741" evidence="1">
    <location>
        <begin position="37"/>
        <end position="165"/>
    </location>
</feature>
<keyword evidence="3" id="KW-1185">Reference proteome</keyword>
<organism evidence="2 3">
    <name type="scientific">Dentipellis fragilis</name>
    <dbReference type="NCBI Taxonomy" id="205917"/>
    <lineage>
        <taxon>Eukaryota</taxon>
        <taxon>Fungi</taxon>
        <taxon>Dikarya</taxon>
        <taxon>Basidiomycota</taxon>
        <taxon>Agaricomycotina</taxon>
        <taxon>Agaricomycetes</taxon>
        <taxon>Russulales</taxon>
        <taxon>Hericiaceae</taxon>
        <taxon>Dentipellis</taxon>
    </lineage>
</organism>
<dbReference type="InterPro" id="IPR046629">
    <property type="entry name" value="DUF6741"/>
</dbReference>
<sequence length="166" mass="18601">MPPLLTAPPMAITPYPSQYGKTRSRRSSTSAAFGPPMLDSFRSHVGGTHIKFRVKGSWRQGVTLGEAMANVRLSNSSTYSFHDLNIDSRGRLILRVRWTGYRSLTYEIPVSGYGGSVHMQSLARRIARAIVHFLTTNAITIPWDRVVLHRLEEMSLGTWMPVLTTI</sequence>
<dbReference type="Proteomes" id="UP000298327">
    <property type="component" value="Unassembled WGS sequence"/>
</dbReference>
<dbReference type="STRING" id="205917.A0A4Y9XKE6"/>
<protein>
    <recommendedName>
        <fullName evidence="1">DUF6741 domain-containing protein</fullName>
    </recommendedName>
</protein>
<evidence type="ECO:0000313" key="2">
    <source>
        <dbReference type="EMBL" id="TFY50142.1"/>
    </source>
</evidence>
<gene>
    <name evidence="2" type="ORF">EVG20_g11696</name>
</gene>
<proteinExistence type="predicted"/>
<dbReference type="Pfam" id="PF20526">
    <property type="entry name" value="DUF6741"/>
    <property type="match status" value="1"/>
</dbReference>
<comment type="caution">
    <text evidence="2">The sequence shown here is derived from an EMBL/GenBank/DDBJ whole genome shotgun (WGS) entry which is preliminary data.</text>
</comment>
<evidence type="ECO:0000259" key="1">
    <source>
        <dbReference type="Pfam" id="PF20526"/>
    </source>
</evidence>
<dbReference type="OrthoDB" id="10268011at2759"/>
<evidence type="ECO:0000313" key="3">
    <source>
        <dbReference type="Proteomes" id="UP000298327"/>
    </source>
</evidence>